<dbReference type="EMBL" id="AHMH02000016">
    <property type="protein sequence ID" value="EMN02417.1"/>
    <property type="molecule type" value="Genomic_DNA"/>
</dbReference>
<evidence type="ECO:0000313" key="1">
    <source>
        <dbReference type="EMBL" id="EMN02417.1"/>
    </source>
</evidence>
<reference evidence="1 2" key="1">
    <citation type="submission" date="2013-01" db="EMBL/GenBank/DDBJ databases">
        <authorList>
            <person name="Harkins D.M."/>
            <person name="Durkin A.S."/>
            <person name="Brinkac L.M."/>
            <person name="Haft D.H."/>
            <person name="Selengut J.D."/>
            <person name="Sanka R."/>
            <person name="DePew J."/>
            <person name="Purushe J."/>
            <person name="Whelen A.C."/>
            <person name="Vinetz J.M."/>
            <person name="Sutton G.G."/>
            <person name="Nierman W.C."/>
            <person name="Fouts D.E."/>
        </authorList>
    </citation>
    <scope>NUCLEOTIDE SEQUENCE [LARGE SCALE GENOMIC DNA]</scope>
    <source>
        <strain evidence="1 2">2007001578</strain>
    </source>
</reference>
<organism evidence="1 2">
    <name type="scientific">Leptospira noguchii str. 2007001578</name>
    <dbReference type="NCBI Taxonomy" id="1049974"/>
    <lineage>
        <taxon>Bacteria</taxon>
        <taxon>Pseudomonadati</taxon>
        <taxon>Spirochaetota</taxon>
        <taxon>Spirochaetia</taxon>
        <taxon>Leptospirales</taxon>
        <taxon>Leptospiraceae</taxon>
        <taxon>Leptospira</taxon>
    </lineage>
</organism>
<accession>A0ABN0J5X3</accession>
<name>A0ABN0J5X3_9LEPT</name>
<sequence>MKFDHEKEKYKSYVFWEIIFRYNFIICSKNKISSKMKT</sequence>
<comment type="caution">
    <text evidence="1">The sequence shown here is derived from an EMBL/GenBank/DDBJ whole genome shotgun (WGS) entry which is preliminary data.</text>
</comment>
<dbReference type="Proteomes" id="UP000012099">
    <property type="component" value="Unassembled WGS sequence"/>
</dbReference>
<protein>
    <submittedName>
        <fullName evidence="1">Uncharacterized protein</fullName>
    </submittedName>
</protein>
<evidence type="ECO:0000313" key="2">
    <source>
        <dbReference type="Proteomes" id="UP000012099"/>
    </source>
</evidence>
<gene>
    <name evidence="1" type="ORF">LEP1GSC035_1615</name>
</gene>
<keyword evidence="2" id="KW-1185">Reference proteome</keyword>
<proteinExistence type="predicted"/>